<evidence type="ECO:0000313" key="1">
    <source>
        <dbReference type="EMBL" id="KPI91247.1"/>
    </source>
</evidence>
<dbReference type="EMBL" id="KQ459606">
    <property type="protein sequence ID" value="KPI91247.1"/>
    <property type="molecule type" value="Genomic_DNA"/>
</dbReference>
<keyword evidence="2" id="KW-1185">Reference proteome</keyword>
<reference evidence="1 2" key="1">
    <citation type="journal article" date="2015" name="Nat. Commun.">
        <title>Outbred genome sequencing and CRISPR/Cas9 gene editing in butterflies.</title>
        <authorList>
            <person name="Li X."/>
            <person name="Fan D."/>
            <person name="Zhang W."/>
            <person name="Liu G."/>
            <person name="Zhang L."/>
            <person name="Zhao L."/>
            <person name="Fang X."/>
            <person name="Chen L."/>
            <person name="Dong Y."/>
            <person name="Chen Y."/>
            <person name="Ding Y."/>
            <person name="Zhao R."/>
            <person name="Feng M."/>
            <person name="Zhu Y."/>
            <person name="Feng Y."/>
            <person name="Jiang X."/>
            <person name="Zhu D."/>
            <person name="Xiang H."/>
            <person name="Feng X."/>
            <person name="Li S."/>
            <person name="Wang J."/>
            <person name="Zhang G."/>
            <person name="Kronforst M.R."/>
            <person name="Wang W."/>
        </authorList>
    </citation>
    <scope>NUCLEOTIDE SEQUENCE [LARGE SCALE GENOMIC DNA]</scope>
    <source>
        <strain evidence="1">Ya'a_city_454_Px</strain>
        <tissue evidence="1">Whole body</tissue>
    </source>
</reference>
<dbReference type="Proteomes" id="UP000053268">
    <property type="component" value="Unassembled WGS sequence"/>
</dbReference>
<accession>A0A194PDC5</accession>
<evidence type="ECO:0000313" key="2">
    <source>
        <dbReference type="Proteomes" id="UP000053268"/>
    </source>
</evidence>
<dbReference type="AlphaFoldDB" id="A0A194PDC5"/>
<gene>
    <name evidence="1" type="ORF">RR46_14751</name>
</gene>
<name>A0A194PDC5_PAPXU</name>
<protein>
    <submittedName>
        <fullName evidence="1">Uncharacterized protein</fullName>
    </submittedName>
</protein>
<proteinExistence type="predicted"/>
<sequence length="484" mass="56147">MSCGKRPLVKNWDKPKTLKAIKPSRYEQNEASVKMHWKNVIRNLEASYKDEQFWESQYNVVRDLLDPVIFHRITKIFNLPSESKKYEPPEDDVTPLPSEQFLEKSITNLEQQAPPRSRITFSVIDVQRSLSEGYPKEQSDHWTETSHRTSEYKKIRSKSSLRSKTSKLLKTTSKSTTRLFPKFASKMRVKSKDFSSQASTEETLPETDEDLRVHPSEIDENIPMKVRNPHFQFLYCNESEADMIKWNSKFKQKGFEVSASDQFNKKAEIATKKIATEFYEWWSNLGTGEYKSEIKRPEDIEDLFQVWFDEHASRGLVLDPKILPCVNQSIADYVGVPKASCPKALKRQIMSDIIAESSPAHTTAFATCLPQHMKHIPPKNNTKKIWQNVQIPDDLKTMSCVWSEIQHLTSTKTFYNWLKQRPHLPMPPYLESLDQSGEKKQLFVVPSDFVVKEKSSTSIVQELAFPVSEFTLELKEELSKILNE</sequence>
<organism evidence="1 2">
    <name type="scientific">Papilio xuthus</name>
    <name type="common">Asian swallowtail butterfly</name>
    <dbReference type="NCBI Taxonomy" id="66420"/>
    <lineage>
        <taxon>Eukaryota</taxon>
        <taxon>Metazoa</taxon>
        <taxon>Ecdysozoa</taxon>
        <taxon>Arthropoda</taxon>
        <taxon>Hexapoda</taxon>
        <taxon>Insecta</taxon>
        <taxon>Pterygota</taxon>
        <taxon>Neoptera</taxon>
        <taxon>Endopterygota</taxon>
        <taxon>Lepidoptera</taxon>
        <taxon>Glossata</taxon>
        <taxon>Ditrysia</taxon>
        <taxon>Papilionoidea</taxon>
        <taxon>Papilionidae</taxon>
        <taxon>Papilioninae</taxon>
        <taxon>Papilio</taxon>
    </lineage>
</organism>